<dbReference type="InterPro" id="IPR052762">
    <property type="entry name" value="PCW_deacetylase/CE"/>
</dbReference>
<evidence type="ECO:0000259" key="1">
    <source>
        <dbReference type="Pfam" id="PF13472"/>
    </source>
</evidence>
<dbReference type="PANTHER" id="PTHR37834">
    <property type="entry name" value="GDSL-LIKE LIPASE/ACYLHYDROLASE DOMAIN PROTEIN (AFU_ORTHOLOGUE AFUA_2G00620)"/>
    <property type="match status" value="1"/>
</dbReference>
<dbReference type="InterPro" id="IPR037461">
    <property type="entry name" value="CtCE2-like_dom"/>
</dbReference>
<sequence length="380" mass="41132">MEILETSPLAALPAVRVLGRHTPDHPETLFWTAGGLEMLYTGSELWVEWEADYSTMEPWVSVELNGGWISRFALPKGRSRSCLFRGMTPGKAKRVRIIKDSQAMFDDPAHLLRATALCHAPDGAFLPLPEPKLRLEFVGDSITSGEGAIGAVGEEDWVGAFFSAENNYARMTADALGAEYRCICQSGWGVLCGWDNDPRHALPGYYTRVCGVAQGGRNAALGAQAENDFAAWRPDAVIINLGTNDEHAFSNPPWTGPDGAQHKLRTLPDGRFDPADAERLTQAVCDFLALVRSKNPQALLVWACGMLGGGLAPQLEAGMERYRAQSGDRRAALLHLPETTPATVGARRHPGAAAHRAVAGVLTSYLQTNLAKEGDCYVHA</sequence>
<evidence type="ECO:0000313" key="2">
    <source>
        <dbReference type="EMBL" id="HIW07984.1"/>
    </source>
</evidence>
<dbReference type="InterPro" id="IPR013830">
    <property type="entry name" value="SGNH_hydro"/>
</dbReference>
<dbReference type="InterPro" id="IPR036514">
    <property type="entry name" value="SGNH_hydro_sf"/>
</dbReference>
<dbReference type="Pfam" id="PF13472">
    <property type="entry name" value="Lipase_GDSL_2"/>
    <property type="match status" value="1"/>
</dbReference>
<proteinExistence type="predicted"/>
<feature type="domain" description="SGNH hydrolase-type esterase" evidence="1">
    <location>
        <begin position="137"/>
        <end position="324"/>
    </location>
</feature>
<dbReference type="SUPFAM" id="SSF52266">
    <property type="entry name" value="SGNH hydrolase"/>
    <property type="match status" value="1"/>
</dbReference>
<evidence type="ECO:0000313" key="3">
    <source>
        <dbReference type="Proteomes" id="UP000823933"/>
    </source>
</evidence>
<dbReference type="AlphaFoldDB" id="A0A9D1TWB6"/>
<gene>
    <name evidence="2" type="ORF">H9890_01115</name>
</gene>
<reference evidence="2" key="1">
    <citation type="journal article" date="2021" name="PeerJ">
        <title>Extensive microbial diversity within the chicken gut microbiome revealed by metagenomics and culture.</title>
        <authorList>
            <person name="Gilroy R."/>
            <person name="Ravi A."/>
            <person name="Getino M."/>
            <person name="Pursley I."/>
            <person name="Horton D.L."/>
            <person name="Alikhan N.F."/>
            <person name="Baker D."/>
            <person name="Gharbi K."/>
            <person name="Hall N."/>
            <person name="Watson M."/>
            <person name="Adriaenssens E.M."/>
            <person name="Foster-Nyarko E."/>
            <person name="Jarju S."/>
            <person name="Secka A."/>
            <person name="Antonio M."/>
            <person name="Oren A."/>
            <person name="Chaudhuri R.R."/>
            <person name="La Ragione R."/>
            <person name="Hildebrand F."/>
            <person name="Pallen M.J."/>
        </authorList>
    </citation>
    <scope>NUCLEOTIDE SEQUENCE</scope>
    <source>
        <strain evidence="2">ChiHcolR34-3080</strain>
    </source>
</reference>
<accession>A0A9D1TWB6</accession>
<dbReference type="Gene3D" id="3.40.50.1110">
    <property type="entry name" value="SGNH hydrolase"/>
    <property type="match status" value="1"/>
</dbReference>
<keyword evidence="2" id="KW-0378">Hydrolase</keyword>
<reference evidence="2" key="2">
    <citation type="submission" date="2021-04" db="EMBL/GenBank/DDBJ databases">
        <authorList>
            <person name="Gilroy R."/>
        </authorList>
    </citation>
    <scope>NUCLEOTIDE SEQUENCE</scope>
    <source>
        <strain evidence="2">ChiHcolR34-3080</strain>
    </source>
</reference>
<dbReference type="GO" id="GO:0052689">
    <property type="term" value="F:carboxylic ester hydrolase activity"/>
    <property type="evidence" value="ECO:0007669"/>
    <property type="project" value="InterPro"/>
</dbReference>
<dbReference type="CDD" id="cd01831">
    <property type="entry name" value="Endoglucanase_E_like"/>
    <property type="match status" value="1"/>
</dbReference>
<dbReference type="PANTHER" id="PTHR37834:SF2">
    <property type="entry name" value="ESTERASE, SGNH HYDROLASE-TYPE"/>
    <property type="match status" value="1"/>
</dbReference>
<dbReference type="EMBL" id="DXHQ01000013">
    <property type="protein sequence ID" value="HIW07984.1"/>
    <property type="molecule type" value="Genomic_DNA"/>
</dbReference>
<organism evidence="2 3">
    <name type="scientific">Candidatus Faecalibacterium intestinigallinarum</name>
    <dbReference type="NCBI Taxonomy" id="2838581"/>
    <lineage>
        <taxon>Bacteria</taxon>
        <taxon>Bacillati</taxon>
        <taxon>Bacillota</taxon>
        <taxon>Clostridia</taxon>
        <taxon>Eubacteriales</taxon>
        <taxon>Oscillospiraceae</taxon>
        <taxon>Faecalibacterium</taxon>
    </lineage>
</organism>
<dbReference type="Proteomes" id="UP000823933">
    <property type="component" value="Unassembled WGS sequence"/>
</dbReference>
<dbReference type="Gene3D" id="2.60.120.260">
    <property type="entry name" value="Galactose-binding domain-like"/>
    <property type="match status" value="1"/>
</dbReference>
<protein>
    <submittedName>
        <fullName evidence="2">SGNH/GDSL hydrolase family protein</fullName>
    </submittedName>
</protein>
<name>A0A9D1TWB6_9FIRM</name>
<comment type="caution">
    <text evidence="2">The sequence shown here is derived from an EMBL/GenBank/DDBJ whole genome shotgun (WGS) entry which is preliminary data.</text>
</comment>